<keyword evidence="2" id="KW-1185">Reference proteome</keyword>
<evidence type="ECO:0000313" key="2">
    <source>
        <dbReference type="Proteomes" id="UP000008206"/>
    </source>
</evidence>
<protein>
    <submittedName>
        <fullName evidence="1">Uncharacterized protein</fullName>
    </submittedName>
</protein>
<organism evidence="1 2">
    <name type="scientific">Gloeothece verrucosa (strain PCC 7822)</name>
    <name type="common">Cyanothece sp. (strain PCC 7822)</name>
    <dbReference type="NCBI Taxonomy" id="497965"/>
    <lineage>
        <taxon>Bacteria</taxon>
        <taxon>Bacillati</taxon>
        <taxon>Cyanobacteriota</taxon>
        <taxon>Cyanophyceae</taxon>
        <taxon>Oscillatoriophycideae</taxon>
        <taxon>Chroococcales</taxon>
        <taxon>Aphanothecaceae</taxon>
        <taxon>Gloeothece</taxon>
        <taxon>Gloeothece verrucosa</taxon>
    </lineage>
</organism>
<reference evidence="2" key="1">
    <citation type="journal article" date="2011" name="MBio">
        <title>Novel metabolic attributes of the genus Cyanothece, comprising a group of unicellular nitrogen-fixing Cyanobacteria.</title>
        <authorList>
            <person name="Bandyopadhyay A."/>
            <person name="Elvitigala T."/>
            <person name="Welsh E."/>
            <person name="Stockel J."/>
            <person name="Liberton M."/>
            <person name="Min H."/>
            <person name="Sherman L.A."/>
            <person name="Pakrasi H.B."/>
        </authorList>
    </citation>
    <scope>NUCLEOTIDE SEQUENCE [LARGE SCALE GENOMIC DNA]</scope>
    <source>
        <strain evidence="2">PCC 7822</strain>
    </source>
</reference>
<name>E0UHQ7_GLOV7</name>
<dbReference type="Proteomes" id="UP000008206">
    <property type="component" value="Chromosome"/>
</dbReference>
<dbReference type="STRING" id="497965.Cyan7822_1313"/>
<dbReference type="RefSeq" id="WP_013321421.1">
    <property type="nucleotide sequence ID" value="NC_014501.1"/>
</dbReference>
<dbReference type="KEGG" id="cyj:Cyan7822_1313"/>
<evidence type="ECO:0000313" key="1">
    <source>
        <dbReference type="EMBL" id="ADN13314.1"/>
    </source>
</evidence>
<dbReference type="AlphaFoldDB" id="E0UHQ7"/>
<proteinExistence type="predicted"/>
<dbReference type="HOGENOM" id="CLU_1281429_0_0_3"/>
<gene>
    <name evidence="1" type="ordered locus">Cyan7822_1313</name>
</gene>
<sequence>MPNRRSRYSRIIGGERGAEAATALCTWIQEKSKTLKDHQSKNKGKNRPAVKFALVRLFQWGISPTDKENDTPDGKGGRVSYVPETYTKYAQTDIRTGTKFENLMHPYQDNGDAPSGWSTQPKGDATPAKAIITSGRSGTGTTKVSHVTKLNWTDYGGTSASLPFGVPTTATGAVQTPPSGHVNTEIDVFRNIKTKIQATGTNILVTHRQEGLMTE</sequence>
<dbReference type="EMBL" id="CP002198">
    <property type="protein sequence ID" value="ADN13314.1"/>
    <property type="molecule type" value="Genomic_DNA"/>
</dbReference>
<accession>E0UHQ7</accession>